<evidence type="ECO:0000313" key="4">
    <source>
        <dbReference type="EMBL" id="QSI76588.1"/>
    </source>
</evidence>
<accession>A0ABX7M797</accession>
<dbReference type="InterPro" id="IPR037398">
    <property type="entry name" value="Glyco_hydro_64_fam"/>
</dbReference>
<dbReference type="PANTHER" id="PTHR38165">
    <property type="match status" value="1"/>
</dbReference>
<organism evidence="4 5">
    <name type="scientific">Niveibacterium microcysteis</name>
    <dbReference type="NCBI Taxonomy" id="2811415"/>
    <lineage>
        <taxon>Bacteria</taxon>
        <taxon>Pseudomonadati</taxon>
        <taxon>Pseudomonadota</taxon>
        <taxon>Betaproteobacteria</taxon>
        <taxon>Rhodocyclales</taxon>
        <taxon>Rhodocyclaceae</taxon>
        <taxon>Niveibacterium</taxon>
    </lineage>
</organism>
<feature type="domain" description="GH64" evidence="3">
    <location>
        <begin position="730"/>
        <end position="1108"/>
    </location>
</feature>
<dbReference type="CDD" id="cd09214">
    <property type="entry name" value="GH64-like"/>
    <property type="match status" value="1"/>
</dbReference>
<dbReference type="InterPro" id="IPR047569">
    <property type="entry name" value="CBM56"/>
</dbReference>
<dbReference type="PROSITE" id="PS52005">
    <property type="entry name" value="CBM56"/>
    <property type="match status" value="3"/>
</dbReference>
<feature type="domain" description="CBM56" evidence="2">
    <location>
        <begin position="205"/>
        <end position="295"/>
    </location>
</feature>
<evidence type="ECO:0000313" key="5">
    <source>
        <dbReference type="Proteomes" id="UP000663570"/>
    </source>
</evidence>
<dbReference type="Gene3D" id="3.30.920.50">
    <property type="entry name" value="Beta-1,3-glucanase, C-terminal domain"/>
    <property type="match status" value="1"/>
</dbReference>
<feature type="domain" description="CBM56" evidence="2">
    <location>
        <begin position="464"/>
        <end position="553"/>
    </location>
</feature>
<dbReference type="PROSITE" id="PS52006">
    <property type="entry name" value="GH64"/>
    <property type="match status" value="1"/>
</dbReference>
<dbReference type="Gene3D" id="2.60.110.10">
    <property type="entry name" value="Thaumatin"/>
    <property type="match status" value="1"/>
</dbReference>
<evidence type="ECO:0000259" key="2">
    <source>
        <dbReference type="PROSITE" id="PS52005"/>
    </source>
</evidence>
<dbReference type="InterPro" id="IPR032477">
    <property type="entry name" value="Glyco_hydro_64"/>
</dbReference>
<proteinExistence type="predicted"/>
<dbReference type="Pfam" id="PF22184">
    <property type="entry name" value="CBM_56"/>
    <property type="match status" value="3"/>
</dbReference>
<sequence length="1108" mass="116486">MTLQLHRAYRSLLAVLALLMTIAPFAARAADYTVGADLVGSTATLWFQSSVGSTWVDAHYSVNGGAQQNVRMTYNSSKGRFETTFAASAGQIVSHSFTYDKAGLAYDSPTTTTTLGGGGGGGGTVATPTFSVPSGTYNSAQTVAITTATGGATIRYTTDGSTPTASSPVYSGAINVSATATLKAYASASGMTDSAVATASYTINTGGGFSFTNGVDVSGTTAVIWFQPSTTISYVDVHFTVANGPQQNLRMVKNSSTGRYESSTAVNSGNVISYSFTYNITGAAQYDTGAYSYTVNPPKKAATPIFTPAAGTYATAQNVAISSATSGAAIRYTLDGSTPTASSLLYSSPIAVSSDRTIKAIAIASGYDNSDVGSASYVITQTKAAAPVFSPAGGNYTSTQTVTLSSMTAGAQIRYTTDGSTPTASSPLYTGALSVSTSQTIKAIAIASGYSDSAVSSAAYTIDNGGTGFVQGVYELGTTATVWIKPTGSSAYAILHYSINNGSEISPKMTYNSTLGRFEFVLTPVKKGDLVNYFITYAVGSGQLDTPRYGYTIGGPSPVAKPTISPVGGKYASAQSVQLFTTEPSSTIRYTTDGSAPNTTSPLYVGPITVSSAKTINAITVKSDGNQSGIASETYVIGEDDKTVATPTISHASGDYGQPIAVNFLSTTNGATLYYTLDGSTPTSSSTIYGGPVWVRSNATVKVVAIKNGISSGVATATYTIGNGTGETWNGKTTFNVVNGTKGKWSDDKVFWSIIGKDWNTGNFVHVDMNGNLIPMSVGDNGALVKNGQPYANYFYSLAQTKSITIPAINSARLLMSVGEPMYIQVNTDINGKIAYAGANIENPTDPNIDVIFDFGEFAILPPGANPQGIFVNTTRVDQFGFPVKLNVTGLDGFDMTVGENLTESRDEIFAKFINEVPEAFRSLAQAPYAPYRIMAPAHATFTKDGVNEHYLDAYISEIWDKYRNEDLVMDLKNGWPVFTGRVVGDTFRFTDSAGTYYINGKPTTSMVMLGAGLLDDPKGTTDVGKQLQLQAQMCAALNRHVAGQTFDKWWHSSAFYPAGSVANYFTKFWHDHSLNALAYGFAYDDVGGYSPSIHTAKPKSVTYTIGW</sequence>
<gene>
    <name evidence="4" type="ORF">JY500_19340</name>
</gene>
<keyword evidence="1" id="KW-0732">Signal</keyword>
<feature type="signal peptide" evidence="1">
    <location>
        <begin position="1"/>
        <end position="29"/>
    </location>
</feature>
<feature type="domain" description="CBM56" evidence="2">
    <location>
        <begin position="26"/>
        <end position="115"/>
    </location>
</feature>
<dbReference type="InterPro" id="IPR059177">
    <property type="entry name" value="GH29D-like_dom"/>
</dbReference>
<dbReference type="PANTHER" id="PTHR38165:SF1">
    <property type="entry name" value="GLUCANASE B"/>
    <property type="match status" value="1"/>
</dbReference>
<dbReference type="Pfam" id="PF16483">
    <property type="entry name" value="Glyco_hydro_64"/>
    <property type="match status" value="1"/>
</dbReference>
<reference evidence="4 5" key="1">
    <citation type="submission" date="2021-02" db="EMBL/GenBank/DDBJ databases">
        <title>Niveibacterium changnyeongensis HC41.</title>
        <authorList>
            <person name="Kang M."/>
        </authorList>
    </citation>
    <scope>NUCLEOTIDE SEQUENCE [LARGE SCALE GENOMIC DNA]</scope>
    <source>
        <strain evidence="4 5">HC41</strain>
    </source>
</reference>
<evidence type="ECO:0000259" key="3">
    <source>
        <dbReference type="PROSITE" id="PS52006"/>
    </source>
</evidence>
<dbReference type="InterPro" id="IPR042517">
    <property type="entry name" value="Glyco_hydro_64_N_2"/>
</dbReference>
<name>A0ABX7M797_9RHOO</name>
<keyword evidence="5" id="KW-1185">Reference proteome</keyword>
<dbReference type="EMBL" id="CP071060">
    <property type="protein sequence ID" value="QSI76588.1"/>
    <property type="molecule type" value="Genomic_DNA"/>
</dbReference>
<feature type="chain" id="PRO_5045541006" evidence="1">
    <location>
        <begin position="30"/>
        <end position="1108"/>
    </location>
</feature>
<protein>
    <submittedName>
        <fullName evidence="4">Chitobiase/beta-hexosaminidase C-terminal domain-containing protein</fullName>
    </submittedName>
</protein>
<dbReference type="Pfam" id="PF13290">
    <property type="entry name" value="CHB_HEX_C_1"/>
    <property type="match status" value="5"/>
</dbReference>
<dbReference type="Proteomes" id="UP000663570">
    <property type="component" value="Chromosome"/>
</dbReference>
<dbReference type="InterPro" id="IPR037176">
    <property type="entry name" value="Osmotin/thaumatin-like_sf"/>
</dbReference>
<dbReference type="RefSeq" id="WP_206254238.1">
    <property type="nucleotide sequence ID" value="NZ_CP071060.1"/>
</dbReference>
<evidence type="ECO:0000256" key="1">
    <source>
        <dbReference type="SAM" id="SignalP"/>
    </source>
</evidence>